<keyword evidence="4" id="KW-1185">Reference proteome</keyword>
<evidence type="ECO:0000256" key="1">
    <source>
        <dbReference type="SAM" id="MobiDB-lite"/>
    </source>
</evidence>
<evidence type="ECO:0000313" key="4">
    <source>
        <dbReference type="Proteomes" id="UP001634393"/>
    </source>
</evidence>
<evidence type="ECO:0000313" key="3">
    <source>
        <dbReference type="EMBL" id="KAL3820830.1"/>
    </source>
</evidence>
<feature type="compositionally biased region" description="Polar residues" evidence="1">
    <location>
        <begin position="207"/>
        <end position="218"/>
    </location>
</feature>
<dbReference type="InterPro" id="IPR008395">
    <property type="entry name" value="Agenet-like_dom"/>
</dbReference>
<dbReference type="Gene3D" id="2.30.30.140">
    <property type="match status" value="1"/>
</dbReference>
<comment type="caution">
    <text evidence="3">The sequence shown here is derived from an EMBL/GenBank/DDBJ whole genome shotgun (WGS) entry which is preliminary data.</text>
</comment>
<proteinExistence type="predicted"/>
<gene>
    <name evidence="3" type="ORF">ACJIZ3_006735</name>
</gene>
<protein>
    <recommendedName>
        <fullName evidence="2">Agenet domain-containing protein</fullName>
    </recommendedName>
</protein>
<feature type="region of interest" description="Disordered" evidence="1">
    <location>
        <begin position="203"/>
        <end position="251"/>
    </location>
</feature>
<dbReference type="SMART" id="SM00743">
    <property type="entry name" value="Agenet"/>
    <property type="match status" value="2"/>
</dbReference>
<evidence type="ECO:0000259" key="2">
    <source>
        <dbReference type="SMART" id="SM00743"/>
    </source>
</evidence>
<feature type="domain" description="Agenet" evidence="2">
    <location>
        <begin position="113"/>
        <end position="172"/>
    </location>
</feature>
<dbReference type="InterPro" id="IPR014002">
    <property type="entry name" value="Agenet_dom_plant"/>
</dbReference>
<feature type="compositionally biased region" description="Basic and acidic residues" evidence="1">
    <location>
        <begin position="222"/>
        <end position="233"/>
    </location>
</feature>
<dbReference type="PANTHER" id="PTHR31917">
    <property type="entry name" value="AGENET DOMAIN-CONTAINING PROTEIN-RELATED"/>
    <property type="match status" value="1"/>
</dbReference>
<dbReference type="AlphaFoldDB" id="A0ABD3S8I7"/>
<dbReference type="EMBL" id="JBJXBP010000007">
    <property type="protein sequence ID" value="KAL3820830.1"/>
    <property type="molecule type" value="Genomic_DNA"/>
</dbReference>
<organism evidence="3 4">
    <name type="scientific">Penstemon smallii</name>
    <dbReference type="NCBI Taxonomy" id="265156"/>
    <lineage>
        <taxon>Eukaryota</taxon>
        <taxon>Viridiplantae</taxon>
        <taxon>Streptophyta</taxon>
        <taxon>Embryophyta</taxon>
        <taxon>Tracheophyta</taxon>
        <taxon>Spermatophyta</taxon>
        <taxon>Magnoliopsida</taxon>
        <taxon>eudicotyledons</taxon>
        <taxon>Gunneridae</taxon>
        <taxon>Pentapetalae</taxon>
        <taxon>asterids</taxon>
        <taxon>lamiids</taxon>
        <taxon>Lamiales</taxon>
        <taxon>Plantaginaceae</taxon>
        <taxon>Cheloneae</taxon>
        <taxon>Penstemon</taxon>
    </lineage>
</organism>
<sequence length="287" mass="32451">MNHFSKRNSLPDKDFRDLVLGNSDIVWSIGENVEVLNQHSGLRGCWYRCKILDSSKEKKMLTVQFYDFMNFEGTKKLEEEIPSNRVANPDKLGARFTGRLMVRPWPCQEFPDLKLKVGDAVDAWRCDGWWEGIVLGYSSPDESSNLQVCLPGEGLFLTFERKDLRVSRDWIENKWMDIKAVSNIFSLLSLKVDHQPMLPPSTFLVEPNSSAGATNRVCNSPRLEESENAKRDAPSSSKSAGSKAVERPNKRKGLLIKEEGICSSVKKPVNLALTKFNKSKPAIKKSK</sequence>
<accession>A0ABD3S8I7</accession>
<feature type="domain" description="Agenet" evidence="2">
    <location>
        <begin position="25"/>
        <end position="92"/>
    </location>
</feature>
<dbReference type="PANTHER" id="PTHR31917:SF3">
    <property type="entry name" value="BROMO ADJACENT-LIKE DOMAIN PROTEIN"/>
    <property type="match status" value="1"/>
</dbReference>
<dbReference type="Pfam" id="PF05641">
    <property type="entry name" value="Agenet"/>
    <property type="match status" value="1"/>
</dbReference>
<name>A0ABD3S8I7_9LAMI</name>
<reference evidence="3 4" key="1">
    <citation type="submission" date="2024-12" db="EMBL/GenBank/DDBJ databases">
        <title>The unique morphological basis and parallel evolutionary history of personate flowers in Penstemon.</title>
        <authorList>
            <person name="Depatie T.H."/>
            <person name="Wessinger C.A."/>
        </authorList>
    </citation>
    <scope>NUCLEOTIDE SEQUENCE [LARGE SCALE GENOMIC DNA]</scope>
    <source>
        <strain evidence="3">WTNN_2</strain>
        <tissue evidence="3">Leaf</tissue>
    </source>
</reference>
<dbReference type="Proteomes" id="UP001634393">
    <property type="component" value="Unassembled WGS sequence"/>
</dbReference>